<dbReference type="InterPro" id="IPR051715">
    <property type="entry name" value="Intimin-Invasin_domain"/>
</dbReference>
<name>A0A419AT45_PECCA</name>
<dbReference type="SUPFAM" id="SSF49373">
    <property type="entry name" value="Invasin/intimin cell-adhesion fragments"/>
    <property type="match status" value="3"/>
</dbReference>
<evidence type="ECO:0000256" key="1">
    <source>
        <dbReference type="ARBA" id="ARBA00010116"/>
    </source>
</evidence>
<dbReference type="GO" id="GO:0009279">
    <property type="term" value="C:cell outer membrane"/>
    <property type="evidence" value="ECO:0007669"/>
    <property type="project" value="TreeGrafter"/>
</dbReference>
<dbReference type="PANTHER" id="PTHR39576:SF2">
    <property type="entry name" value="ATTACHING AND EFFACING PROTEIN HOMOLOG-RELATED"/>
    <property type="match status" value="1"/>
</dbReference>
<feature type="domain" description="Big-1" evidence="2">
    <location>
        <begin position="213"/>
        <end position="306"/>
    </location>
</feature>
<dbReference type="PANTHER" id="PTHR39576">
    <property type="entry name" value="ATTACHING AND EFFACING PROTEIN HOMOLOG-RELATED-RELATED"/>
    <property type="match status" value="1"/>
</dbReference>
<dbReference type="Pfam" id="PF02369">
    <property type="entry name" value="Big_1"/>
    <property type="match status" value="3"/>
</dbReference>
<evidence type="ECO:0000313" key="3">
    <source>
        <dbReference type="EMBL" id="RJL49515.1"/>
    </source>
</evidence>
<dbReference type="InterPro" id="IPR013783">
    <property type="entry name" value="Ig-like_fold"/>
</dbReference>
<feature type="domain" description="Big-1" evidence="2">
    <location>
        <begin position="114"/>
        <end position="205"/>
    </location>
</feature>
<dbReference type="InterPro" id="IPR003344">
    <property type="entry name" value="Big_1_dom"/>
</dbReference>
<dbReference type="Gene3D" id="2.60.40.10">
    <property type="entry name" value="Immunoglobulins"/>
    <property type="match status" value="3"/>
</dbReference>
<dbReference type="AlphaFoldDB" id="A0A419AT45"/>
<dbReference type="SMART" id="SM00634">
    <property type="entry name" value="BID_1"/>
    <property type="match status" value="3"/>
</dbReference>
<accession>A0A419AT45</accession>
<reference evidence="3 4" key="1">
    <citation type="submission" date="2018-09" db="EMBL/GenBank/DDBJ databases">
        <title>Phylogenetic diversity of Pectobacterium and Dickeya strains causing blackleg disease of potato in Morocco.</title>
        <authorList>
            <person name="Oulghazi S."/>
            <person name="Moumni M."/>
            <person name="Faure D."/>
        </authorList>
    </citation>
    <scope>NUCLEOTIDE SEQUENCE [LARGE SCALE GENOMIC DNA]</scope>
    <source>
        <strain evidence="3 4">S1.15.11.2D</strain>
    </source>
</reference>
<evidence type="ECO:0000313" key="4">
    <source>
        <dbReference type="Proteomes" id="UP000283655"/>
    </source>
</evidence>
<organism evidence="3 4">
    <name type="scientific">Pectobacterium carotovorum</name>
    <name type="common">Erwinia carotovora</name>
    <dbReference type="NCBI Taxonomy" id="554"/>
    <lineage>
        <taxon>Bacteria</taxon>
        <taxon>Pseudomonadati</taxon>
        <taxon>Pseudomonadota</taxon>
        <taxon>Gammaproteobacteria</taxon>
        <taxon>Enterobacterales</taxon>
        <taxon>Pectobacteriaceae</taxon>
        <taxon>Pectobacterium</taxon>
    </lineage>
</organism>
<dbReference type="InterPro" id="IPR008964">
    <property type="entry name" value="Invasin/intimin_cell_adhesion"/>
</dbReference>
<evidence type="ECO:0000259" key="2">
    <source>
        <dbReference type="PROSITE" id="PS51127"/>
    </source>
</evidence>
<proteinExistence type="inferred from homology"/>
<protein>
    <recommendedName>
        <fullName evidence="2">Big-1 domain-containing protein</fullName>
    </recommendedName>
</protein>
<gene>
    <name evidence="3" type="ORF">D5071_16480</name>
</gene>
<feature type="domain" description="Big-1" evidence="2">
    <location>
        <begin position="13"/>
        <end position="106"/>
    </location>
</feature>
<dbReference type="EMBL" id="QZDH01000044">
    <property type="protein sequence ID" value="RJL49515.1"/>
    <property type="molecule type" value="Genomic_DNA"/>
</dbReference>
<comment type="caution">
    <text evidence="3">The sequence shown here is derived from an EMBL/GenBank/DDBJ whole genome shotgun (WGS) entry which is preliminary data.</text>
</comment>
<dbReference type="PROSITE" id="PS51127">
    <property type="entry name" value="BIG1"/>
    <property type="match status" value="3"/>
</dbReference>
<comment type="similarity">
    <text evidence="1">Belongs to the intimin/invasin family.</text>
</comment>
<dbReference type="Proteomes" id="UP000283655">
    <property type="component" value="Unassembled WGS sequence"/>
</dbReference>
<sequence>MERTMIDTITDAVTSLTAEPETALANGSTSVVFTATVKNSNDQPVADSHVNFTNTGGTLSQTETTTNANGQATVSLTSSNTGYITVTAKLSNNPTGDGKSATVAFTANAATAKVNTLTADPNIAPANDRTPIIFTAIVKDSYGHLVSDLSVSFTTTGGTLSQKMATTNASGQASVGLTSASMGDITVTAKAGASDKGKSKAVTFTDSQITAIVASLDALPKEVISYATRSSTLIAVVQNDSGDPVSAIDVNFTTSGGTLTPTQAKTNDEGQAVAKLSSRLDGDMIVTAKVRNNAEDEGKNVTVTFISPCEEDDSLA</sequence>